<gene>
    <name evidence="1" type="ORF">PJIAN_4863</name>
</gene>
<comment type="caution">
    <text evidence="1">The sequence shown here is derived from an EMBL/GenBank/DDBJ whole genome shotgun (WGS) entry which is preliminary data.</text>
</comment>
<reference evidence="2" key="1">
    <citation type="submission" date="2016-04" db="EMBL/GenBank/DDBJ databases">
        <title>Draft genome sequence of Paludibacter jiangxiensis strain NM7.</title>
        <authorList>
            <person name="Qiu Y."/>
            <person name="Matsuura N."/>
            <person name="Ohashi A."/>
            <person name="Tourlousse M.D."/>
            <person name="Sekiguchi Y."/>
        </authorList>
    </citation>
    <scope>NUCLEOTIDE SEQUENCE [LARGE SCALE GENOMIC DNA]</scope>
    <source>
        <strain evidence="2">NM7</strain>
    </source>
</reference>
<name>A0A161M6J8_9BACT</name>
<dbReference type="Proteomes" id="UP000076586">
    <property type="component" value="Unassembled WGS sequence"/>
</dbReference>
<organism evidence="1 2">
    <name type="scientific">Paludibacter jiangxiensis</name>
    <dbReference type="NCBI Taxonomy" id="681398"/>
    <lineage>
        <taxon>Bacteria</taxon>
        <taxon>Pseudomonadati</taxon>
        <taxon>Bacteroidota</taxon>
        <taxon>Bacteroidia</taxon>
        <taxon>Bacteroidales</taxon>
        <taxon>Paludibacteraceae</taxon>
        <taxon>Paludibacter</taxon>
    </lineage>
</organism>
<keyword evidence="2" id="KW-1185">Reference proteome</keyword>
<evidence type="ECO:0000313" key="2">
    <source>
        <dbReference type="Proteomes" id="UP000076586"/>
    </source>
</evidence>
<proteinExistence type="predicted"/>
<accession>A0A161M6J8</accession>
<evidence type="ECO:0000313" key="1">
    <source>
        <dbReference type="EMBL" id="GAT64313.1"/>
    </source>
</evidence>
<dbReference type="AlphaFoldDB" id="A0A161M6J8"/>
<dbReference type="STRING" id="681398.PJIAN_4863"/>
<reference evidence="2" key="2">
    <citation type="journal article" date="2017" name="Genome Announc.">
        <title>Draft genome sequence of Paludibacter jiangxiensis NM7(T), a propionate-producing fermentative bacterium.</title>
        <authorList>
            <person name="Qiu Y.-L."/>
            <person name="Tourlousse D.M."/>
            <person name="Matsuura N."/>
            <person name="Ohashi A."/>
            <person name="Sekiguchi Y."/>
        </authorList>
    </citation>
    <scope>NUCLEOTIDE SEQUENCE [LARGE SCALE GENOMIC DNA]</scope>
    <source>
        <strain evidence="2">NM7</strain>
    </source>
</reference>
<dbReference type="EMBL" id="BDCR01000004">
    <property type="protein sequence ID" value="GAT64313.1"/>
    <property type="molecule type" value="Genomic_DNA"/>
</dbReference>
<sequence length="61" mass="7334">MFSGAKVGIYYKSTKKNDKYFSCACFYFIIEQIIEPYYPFRGMKNARFVLKSEQLQNNHIY</sequence>
<protein>
    <submittedName>
        <fullName evidence="1">Uncharacterized protein</fullName>
    </submittedName>
</protein>